<sequence length="206" mass="23859">MIRPTCRVLTATPERFSILGTTHTKPKRTGFGRCNKMRSKPSDNVAWYDKGPVEWLPRPVRLTYDHLDQLQQWMMRATLDGRTEEFNYIRDLHREWSQHPLMPVLGDVEPKFPLNLFKQNHKAKKRFLVRWHKAQHAGELAVDAARSDCVDAASPNEPHAIPRELEADGAEESRDESDLQKLITQPSPNFYTPCDPIAFFVLPKIF</sequence>
<name>G0V1U2_TRYCI</name>
<dbReference type="VEuPathDB" id="TriTrypDB:TcIL3000.11.10900"/>
<protein>
    <submittedName>
        <fullName evidence="2">Uncharacterized protein TCIL3000_11_10900</fullName>
    </submittedName>
</protein>
<accession>G0V1U2</accession>
<dbReference type="EMBL" id="HE575324">
    <property type="protein sequence ID" value="CCC95613.1"/>
    <property type="molecule type" value="Genomic_DNA"/>
</dbReference>
<dbReference type="AlphaFoldDB" id="G0V1U2"/>
<feature type="region of interest" description="Disordered" evidence="1">
    <location>
        <begin position="153"/>
        <end position="179"/>
    </location>
</feature>
<organism evidence="2">
    <name type="scientific">Trypanosoma congolense (strain IL3000)</name>
    <dbReference type="NCBI Taxonomy" id="1068625"/>
    <lineage>
        <taxon>Eukaryota</taxon>
        <taxon>Discoba</taxon>
        <taxon>Euglenozoa</taxon>
        <taxon>Kinetoplastea</taxon>
        <taxon>Metakinetoplastina</taxon>
        <taxon>Trypanosomatida</taxon>
        <taxon>Trypanosomatidae</taxon>
        <taxon>Trypanosoma</taxon>
        <taxon>Nannomonas</taxon>
    </lineage>
</organism>
<reference evidence="2" key="1">
    <citation type="journal article" date="2012" name="Proc. Natl. Acad. Sci. U.S.A.">
        <title>Antigenic diversity is generated by distinct evolutionary mechanisms in African trypanosome species.</title>
        <authorList>
            <person name="Jackson A.P."/>
            <person name="Berry A."/>
            <person name="Aslett M."/>
            <person name="Allison H.C."/>
            <person name="Burton P."/>
            <person name="Vavrova-Anderson J."/>
            <person name="Brown R."/>
            <person name="Browne H."/>
            <person name="Corton N."/>
            <person name="Hauser H."/>
            <person name="Gamble J."/>
            <person name="Gilderthorp R."/>
            <person name="Marcello L."/>
            <person name="McQuillan J."/>
            <person name="Otto T.D."/>
            <person name="Quail M.A."/>
            <person name="Sanders M.J."/>
            <person name="van Tonder A."/>
            <person name="Ginger M.L."/>
            <person name="Field M.C."/>
            <person name="Barry J.D."/>
            <person name="Hertz-Fowler C."/>
            <person name="Berriman M."/>
        </authorList>
    </citation>
    <scope>NUCLEOTIDE SEQUENCE</scope>
    <source>
        <strain evidence="2">IL3000</strain>
    </source>
</reference>
<gene>
    <name evidence="2" type="ORF">TCIL3000_11_10900</name>
</gene>
<proteinExistence type="predicted"/>
<evidence type="ECO:0000256" key="1">
    <source>
        <dbReference type="SAM" id="MobiDB-lite"/>
    </source>
</evidence>
<evidence type="ECO:0000313" key="2">
    <source>
        <dbReference type="EMBL" id="CCC95613.1"/>
    </source>
</evidence>